<gene>
    <name evidence="9" type="primary">PHO91_1</name>
    <name evidence="9" type="ORF">BGW38_000421</name>
</gene>
<keyword evidence="10" id="KW-1185">Reference proteome</keyword>
<dbReference type="GO" id="GO:0006797">
    <property type="term" value="P:polyphosphate metabolic process"/>
    <property type="evidence" value="ECO:0007669"/>
    <property type="project" value="TreeGrafter"/>
</dbReference>
<evidence type="ECO:0000259" key="8">
    <source>
        <dbReference type="PROSITE" id="PS51382"/>
    </source>
</evidence>
<dbReference type="PANTHER" id="PTHR10283">
    <property type="entry name" value="SOLUTE CARRIER FAMILY 13 MEMBER"/>
    <property type="match status" value="1"/>
</dbReference>
<keyword evidence="4 7" id="KW-1133">Transmembrane helix</keyword>
<accession>A0A9P6KEV3</accession>
<evidence type="ECO:0000256" key="4">
    <source>
        <dbReference type="ARBA" id="ARBA00022989"/>
    </source>
</evidence>
<organism evidence="9 10">
    <name type="scientific">Lunasporangiospora selenospora</name>
    <dbReference type="NCBI Taxonomy" id="979761"/>
    <lineage>
        <taxon>Eukaryota</taxon>
        <taxon>Fungi</taxon>
        <taxon>Fungi incertae sedis</taxon>
        <taxon>Mucoromycota</taxon>
        <taxon>Mortierellomycotina</taxon>
        <taxon>Mortierellomycetes</taxon>
        <taxon>Mortierellales</taxon>
        <taxon>Mortierellaceae</taxon>
        <taxon>Lunasporangiospora</taxon>
    </lineage>
</organism>
<feature type="domain" description="SPX" evidence="8">
    <location>
        <begin position="1"/>
        <end position="306"/>
    </location>
</feature>
<feature type="region of interest" description="Disordered" evidence="6">
    <location>
        <begin position="166"/>
        <end position="227"/>
    </location>
</feature>
<evidence type="ECO:0000313" key="10">
    <source>
        <dbReference type="Proteomes" id="UP000780801"/>
    </source>
</evidence>
<reference evidence="9" key="1">
    <citation type="journal article" date="2020" name="Fungal Divers.">
        <title>Resolving the Mortierellaceae phylogeny through synthesis of multi-gene phylogenetics and phylogenomics.</title>
        <authorList>
            <person name="Vandepol N."/>
            <person name="Liber J."/>
            <person name="Desiro A."/>
            <person name="Na H."/>
            <person name="Kennedy M."/>
            <person name="Barry K."/>
            <person name="Grigoriev I.V."/>
            <person name="Miller A.N."/>
            <person name="O'Donnell K."/>
            <person name="Stajich J.E."/>
            <person name="Bonito G."/>
        </authorList>
    </citation>
    <scope>NUCLEOTIDE SEQUENCE</scope>
    <source>
        <strain evidence="9">KOD1015</strain>
    </source>
</reference>
<comment type="subcellular location">
    <subcellularLocation>
        <location evidence="1">Membrane</location>
        <topology evidence="1">Multi-pass membrane protein</topology>
    </subcellularLocation>
</comment>
<feature type="transmembrane region" description="Helical" evidence="7">
    <location>
        <begin position="436"/>
        <end position="466"/>
    </location>
</feature>
<dbReference type="AlphaFoldDB" id="A0A9P6KEV3"/>
<dbReference type="Proteomes" id="UP000780801">
    <property type="component" value="Unassembled WGS sequence"/>
</dbReference>
<dbReference type="Pfam" id="PF03600">
    <property type="entry name" value="CitMHS"/>
    <property type="match status" value="1"/>
</dbReference>
<feature type="region of interest" description="Disordered" evidence="6">
    <location>
        <begin position="39"/>
        <end position="62"/>
    </location>
</feature>
<keyword evidence="2" id="KW-0813">Transport</keyword>
<proteinExistence type="predicted"/>
<feature type="non-terminal residue" evidence="9">
    <location>
        <position position="555"/>
    </location>
</feature>
<dbReference type="PROSITE" id="PS51382">
    <property type="entry name" value="SPX"/>
    <property type="match status" value="1"/>
</dbReference>
<feature type="compositionally biased region" description="Basic and acidic residues" evidence="6">
    <location>
        <begin position="166"/>
        <end position="186"/>
    </location>
</feature>
<dbReference type="InterPro" id="IPR004680">
    <property type="entry name" value="Cit_transptr-like_dom"/>
</dbReference>
<keyword evidence="5 7" id="KW-0472">Membrane</keyword>
<evidence type="ECO:0000256" key="6">
    <source>
        <dbReference type="SAM" id="MobiDB-lite"/>
    </source>
</evidence>
<evidence type="ECO:0000313" key="9">
    <source>
        <dbReference type="EMBL" id="KAF9582278.1"/>
    </source>
</evidence>
<comment type="caution">
    <text evidence="9">The sequence shown here is derived from an EMBL/GenBank/DDBJ whole genome shotgun (WGS) entry which is preliminary data.</text>
</comment>
<dbReference type="PANTHER" id="PTHR10283:SF92">
    <property type="entry name" value="LOW-AFFINITY PHOSPHATE TRANSPORTER PHO91"/>
    <property type="match status" value="1"/>
</dbReference>
<feature type="transmembrane region" description="Helical" evidence="7">
    <location>
        <begin position="533"/>
        <end position="554"/>
    </location>
</feature>
<feature type="transmembrane region" description="Helical" evidence="7">
    <location>
        <begin position="408"/>
        <end position="430"/>
    </location>
</feature>
<keyword evidence="3 7" id="KW-0812">Transmembrane</keyword>
<evidence type="ECO:0000256" key="5">
    <source>
        <dbReference type="ARBA" id="ARBA00023136"/>
    </source>
</evidence>
<dbReference type="GO" id="GO:0005886">
    <property type="term" value="C:plasma membrane"/>
    <property type="evidence" value="ECO:0007669"/>
    <property type="project" value="TreeGrafter"/>
</dbReference>
<dbReference type="InterPro" id="IPR004331">
    <property type="entry name" value="SPX_dom"/>
</dbReference>
<name>A0A9P6KEV3_9FUNG</name>
<dbReference type="Pfam" id="PF03105">
    <property type="entry name" value="SPX"/>
    <property type="match status" value="1"/>
</dbReference>
<dbReference type="GO" id="GO:0006817">
    <property type="term" value="P:phosphate ion transport"/>
    <property type="evidence" value="ECO:0007669"/>
    <property type="project" value="TreeGrafter"/>
</dbReference>
<evidence type="ECO:0000256" key="1">
    <source>
        <dbReference type="ARBA" id="ARBA00004141"/>
    </source>
</evidence>
<protein>
    <submittedName>
        <fullName evidence="9">Low-affinity phosphate transporter</fullName>
    </submittedName>
</protein>
<feature type="compositionally biased region" description="Basic residues" evidence="6">
    <location>
        <begin position="211"/>
        <end position="224"/>
    </location>
</feature>
<evidence type="ECO:0000256" key="2">
    <source>
        <dbReference type="ARBA" id="ARBA00022448"/>
    </source>
</evidence>
<dbReference type="GO" id="GO:0005315">
    <property type="term" value="F:phosphate transmembrane transporter activity"/>
    <property type="evidence" value="ECO:0007669"/>
    <property type="project" value="TreeGrafter"/>
</dbReference>
<evidence type="ECO:0000256" key="3">
    <source>
        <dbReference type="ARBA" id="ARBA00022692"/>
    </source>
</evidence>
<feature type="transmembrane region" description="Helical" evidence="7">
    <location>
        <begin position="487"/>
        <end position="513"/>
    </location>
</feature>
<sequence>MSSPRSIVNRTSSKECELSAELEAVDRQLQLEVLKLKKERIARGEQDEDDTDVDSGDLERRMSINLDDEKKLKQVEKSQLKDMMGWEKDALVDQDSTSIDMRAAGAPVHTVNGSTVADGSVRANTHLNALTDADGSEYNPRSVGRRSSIGDLTEIVWRRECLIERDDEQKGSEKDVEKPNSPEQGERLSSTRHPSLDGVRPSQSAGSSGLKRSHSHHQHRKSVGARRSFSAMRDFVVGPLRENPNSKPSIYAPLTTEALLRRRLIDTYMQMSELKSYVALNYLGFRKIVKKHDKLARCTTLERYMTTVVDLSAPFQAESRQQLDTQILRLQSIYARTCTNGSMSQAAKELRSHLREYIVWERNTVWRDMVGQERKAEGARAVDPKENEPWVVFGYPIRFITAAGARRVLLGVLGIIIFAVLMSVSIFNTQEQNRCFAILITVAYFWATEVFPLFATALLVPLLTVLCQVMRDPTTKVTLSTSAATKLVFSSMFSPTIMLLLGGFTIASALSKFGIAKAIASTVLSKAGTDPKWVLLANMLVATIASMFISNVAAP</sequence>
<dbReference type="OrthoDB" id="10260443at2759"/>
<evidence type="ECO:0000256" key="7">
    <source>
        <dbReference type="SAM" id="Phobius"/>
    </source>
</evidence>
<feature type="compositionally biased region" description="Acidic residues" evidence="6">
    <location>
        <begin position="46"/>
        <end position="56"/>
    </location>
</feature>
<dbReference type="EMBL" id="JAABOA010001111">
    <property type="protein sequence ID" value="KAF9582278.1"/>
    <property type="molecule type" value="Genomic_DNA"/>
</dbReference>